<gene>
    <name evidence="1" type="ORF">FIBSPDRAFT_883896</name>
</gene>
<organism evidence="1 2">
    <name type="scientific">Athelia psychrophila</name>
    <dbReference type="NCBI Taxonomy" id="1759441"/>
    <lineage>
        <taxon>Eukaryota</taxon>
        <taxon>Fungi</taxon>
        <taxon>Dikarya</taxon>
        <taxon>Basidiomycota</taxon>
        <taxon>Agaricomycotina</taxon>
        <taxon>Agaricomycetes</taxon>
        <taxon>Agaricomycetidae</taxon>
        <taxon>Atheliales</taxon>
        <taxon>Atheliaceae</taxon>
        <taxon>Athelia</taxon>
    </lineage>
</organism>
<reference evidence="1 2" key="1">
    <citation type="journal article" date="2016" name="Mol. Biol. Evol.">
        <title>Comparative Genomics of Early-Diverging Mushroom-Forming Fungi Provides Insights into the Origins of Lignocellulose Decay Capabilities.</title>
        <authorList>
            <person name="Nagy L.G."/>
            <person name="Riley R."/>
            <person name="Tritt A."/>
            <person name="Adam C."/>
            <person name="Daum C."/>
            <person name="Floudas D."/>
            <person name="Sun H."/>
            <person name="Yadav J.S."/>
            <person name="Pangilinan J."/>
            <person name="Larsson K.H."/>
            <person name="Matsuura K."/>
            <person name="Barry K."/>
            <person name="Labutti K."/>
            <person name="Kuo R."/>
            <person name="Ohm R.A."/>
            <person name="Bhattacharya S.S."/>
            <person name="Shirouzu T."/>
            <person name="Yoshinaga Y."/>
            <person name="Martin F.M."/>
            <person name="Grigoriev I.V."/>
            <person name="Hibbett D.S."/>
        </authorList>
    </citation>
    <scope>NUCLEOTIDE SEQUENCE [LARGE SCALE GENOMIC DNA]</scope>
    <source>
        <strain evidence="1 2">CBS 109695</strain>
    </source>
</reference>
<keyword evidence="2" id="KW-1185">Reference proteome</keyword>
<evidence type="ECO:0000313" key="2">
    <source>
        <dbReference type="Proteomes" id="UP000076532"/>
    </source>
</evidence>
<accession>A0A166TMC2</accession>
<sequence length="159" mass="17361">MSGTFPRDAAVTFLAEIVITSRTTRNQLLRQWQSAHLGKKNYVAPRGVEAHLRLAAVRPEGHPERRRCVAGAGGAVRGDRGEEPCGRQVGVVVKSLEVLPEIGDELATVSDVFKARTRVAMLYATLSRSQGACVSAKSETRPTRVVVGKWLCRARDKLL</sequence>
<protein>
    <submittedName>
        <fullName evidence="1">Uncharacterized protein</fullName>
    </submittedName>
</protein>
<dbReference type="Proteomes" id="UP000076532">
    <property type="component" value="Unassembled WGS sequence"/>
</dbReference>
<name>A0A166TMC2_9AGAM</name>
<proteinExistence type="predicted"/>
<evidence type="ECO:0000313" key="1">
    <source>
        <dbReference type="EMBL" id="KZP30773.1"/>
    </source>
</evidence>
<dbReference type="EMBL" id="KV417492">
    <property type="protein sequence ID" value="KZP30773.1"/>
    <property type="molecule type" value="Genomic_DNA"/>
</dbReference>
<dbReference type="AlphaFoldDB" id="A0A166TMC2"/>